<keyword evidence="1" id="KW-0238">DNA-binding</keyword>
<dbReference type="PATRIC" id="fig|480391.4.peg.1188"/>
<sequence length="179" mass="20673">MTVEEQWQAEVKQNDIDHHTPTAGAMTGHIVSNLRIQSNKLTQFEWYLKGATVIADRELIDDFRKNVDKTFIELGHQLVEWNEKPASTTSEWQEYSMLEEAGQNKYYSADEMIAMIVQDIQTSLMFVGRAIILANKEEKLGLAAYLMQVQTMYNHYNELFQARLGNEALTGFEEEDEDD</sequence>
<name>A0A0R2N966_9LACO</name>
<dbReference type="EMBL" id="JQCQ01000038">
    <property type="protein sequence ID" value="KRO22385.1"/>
    <property type="molecule type" value="Genomic_DNA"/>
</dbReference>
<dbReference type="GO" id="GO:0003677">
    <property type="term" value="F:DNA binding"/>
    <property type="evidence" value="ECO:0007669"/>
    <property type="project" value="UniProtKB-KW"/>
</dbReference>
<evidence type="ECO:0000313" key="1">
    <source>
        <dbReference type="EMBL" id="KRO22385.1"/>
    </source>
</evidence>
<dbReference type="SUPFAM" id="SSF47240">
    <property type="entry name" value="Ferritin-like"/>
    <property type="match status" value="1"/>
</dbReference>
<accession>A0A0R2N966</accession>
<dbReference type="InterPro" id="IPR009078">
    <property type="entry name" value="Ferritin-like_SF"/>
</dbReference>
<dbReference type="Proteomes" id="UP000051249">
    <property type="component" value="Unassembled WGS sequence"/>
</dbReference>
<proteinExistence type="predicted"/>
<dbReference type="RefSeq" id="WP_057800358.1">
    <property type="nucleotide sequence ID" value="NZ_BJZZ01000039.1"/>
</dbReference>
<dbReference type="AlphaFoldDB" id="A0A0R2N966"/>
<gene>
    <name evidence="1" type="ORF">IV88_GL001170</name>
</gene>
<dbReference type="InterPro" id="IPR012347">
    <property type="entry name" value="Ferritin-like"/>
</dbReference>
<organism evidence="1 2">
    <name type="scientific">Pediococcus argentinicus</name>
    <dbReference type="NCBI Taxonomy" id="480391"/>
    <lineage>
        <taxon>Bacteria</taxon>
        <taxon>Bacillati</taxon>
        <taxon>Bacillota</taxon>
        <taxon>Bacilli</taxon>
        <taxon>Lactobacillales</taxon>
        <taxon>Lactobacillaceae</taxon>
        <taxon>Pediococcus</taxon>
    </lineage>
</organism>
<dbReference type="Gene3D" id="1.20.1260.10">
    <property type="match status" value="1"/>
</dbReference>
<protein>
    <submittedName>
        <fullName evidence="1">DNA-binding ferritin-like protein (Oxidative damage protectant)</fullName>
    </submittedName>
</protein>
<keyword evidence="2" id="KW-1185">Reference proteome</keyword>
<reference evidence="1 2" key="1">
    <citation type="journal article" date="2015" name="Genome Announc.">
        <title>Expanding the biotechnology potential of lactobacilli through comparative genomics of 213 strains and associated genera.</title>
        <authorList>
            <person name="Sun Z."/>
            <person name="Harris H.M."/>
            <person name="McCann A."/>
            <person name="Guo C."/>
            <person name="Argimon S."/>
            <person name="Zhang W."/>
            <person name="Yang X."/>
            <person name="Jeffery I.B."/>
            <person name="Cooney J.C."/>
            <person name="Kagawa T.F."/>
            <person name="Liu W."/>
            <person name="Song Y."/>
            <person name="Salvetti E."/>
            <person name="Wrobel A."/>
            <person name="Rasinkangas P."/>
            <person name="Parkhill J."/>
            <person name="Rea M.C."/>
            <person name="O'Sullivan O."/>
            <person name="Ritari J."/>
            <person name="Douillard F.P."/>
            <person name="Paul Ross R."/>
            <person name="Yang R."/>
            <person name="Briner A.E."/>
            <person name="Felis G.E."/>
            <person name="de Vos W.M."/>
            <person name="Barrangou R."/>
            <person name="Klaenhammer T.R."/>
            <person name="Caufield P.W."/>
            <person name="Cui Y."/>
            <person name="Zhang H."/>
            <person name="O'Toole P.W."/>
        </authorList>
    </citation>
    <scope>NUCLEOTIDE SEQUENCE [LARGE SCALE GENOMIC DNA]</scope>
    <source>
        <strain evidence="1 2">DSM 23026</strain>
    </source>
</reference>
<dbReference type="OrthoDB" id="9797023at2"/>
<comment type="caution">
    <text evidence="1">The sequence shown here is derived from an EMBL/GenBank/DDBJ whole genome shotgun (WGS) entry which is preliminary data.</text>
</comment>
<evidence type="ECO:0000313" key="2">
    <source>
        <dbReference type="Proteomes" id="UP000051249"/>
    </source>
</evidence>